<evidence type="ECO:0000256" key="2">
    <source>
        <dbReference type="SAM" id="Phobius"/>
    </source>
</evidence>
<sequence>MIGSCHRPVTLCRVWHLQRLVGAILALAAAILLLVSPFFPLFIGHVTARAADFTMTIDGWGFDTDAPQRVGAVAVNAYGLIFAAVLLFVGTILTFVGARNAATPSNRRIAATGMGIVTAFTLGVAVTVLPQLTNWVDTFRSTGLANASVDTSVGIGFWMMAAGTLVALAASVIAVLPFRDREPETPPYGIPMPVQSEQPPSSGS</sequence>
<evidence type="ECO:0000313" key="3">
    <source>
        <dbReference type="EMBL" id="SMC89750.1"/>
    </source>
</evidence>
<feature type="transmembrane region" description="Helical" evidence="2">
    <location>
        <begin position="20"/>
        <end position="43"/>
    </location>
</feature>
<feature type="transmembrane region" description="Helical" evidence="2">
    <location>
        <begin position="109"/>
        <end position="133"/>
    </location>
</feature>
<keyword evidence="2" id="KW-0472">Membrane</keyword>
<protein>
    <submittedName>
        <fullName evidence="3">Uncharacterized protein</fullName>
    </submittedName>
</protein>
<reference evidence="3 4" key="1">
    <citation type="submission" date="2017-04" db="EMBL/GenBank/DDBJ databases">
        <authorList>
            <person name="Afonso C.L."/>
            <person name="Miller P.J."/>
            <person name="Scott M.A."/>
            <person name="Spackman E."/>
            <person name="Goraichik I."/>
            <person name="Dimitrov K.M."/>
            <person name="Suarez D.L."/>
            <person name="Swayne D.E."/>
        </authorList>
    </citation>
    <scope>NUCLEOTIDE SEQUENCE [LARGE SCALE GENOMIC DNA]</scope>
    <source>
        <strain evidence="3 4">DSM 43828</strain>
    </source>
</reference>
<feature type="region of interest" description="Disordered" evidence="1">
    <location>
        <begin position="185"/>
        <end position="204"/>
    </location>
</feature>
<organism evidence="3 4">
    <name type="scientific">Kibdelosporangium aridum</name>
    <dbReference type="NCBI Taxonomy" id="2030"/>
    <lineage>
        <taxon>Bacteria</taxon>
        <taxon>Bacillati</taxon>
        <taxon>Actinomycetota</taxon>
        <taxon>Actinomycetes</taxon>
        <taxon>Pseudonocardiales</taxon>
        <taxon>Pseudonocardiaceae</taxon>
        <taxon>Kibdelosporangium</taxon>
    </lineage>
</organism>
<dbReference type="AlphaFoldDB" id="A0A1Y5XHQ1"/>
<feature type="transmembrane region" description="Helical" evidence="2">
    <location>
        <begin position="153"/>
        <end position="176"/>
    </location>
</feature>
<accession>A0A1Y5XHQ1</accession>
<evidence type="ECO:0000313" key="4">
    <source>
        <dbReference type="Proteomes" id="UP000192674"/>
    </source>
</evidence>
<dbReference type="EMBL" id="FWXV01000002">
    <property type="protein sequence ID" value="SMC89750.1"/>
    <property type="molecule type" value="Genomic_DNA"/>
</dbReference>
<feature type="compositionally biased region" description="Polar residues" evidence="1">
    <location>
        <begin position="195"/>
        <end position="204"/>
    </location>
</feature>
<keyword evidence="4" id="KW-1185">Reference proteome</keyword>
<dbReference type="Gene3D" id="1.20.140.150">
    <property type="match status" value="1"/>
</dbReference>
<dbReference type="Proteomes" id="UP000192674">
    <property type="component" value="Unassembled WGS sequence"/>
</dbReference>
<feature type="transmembrane region" description="Helical" evidence="2">
    <location>
        <begin position="77"/>
        <end position="97"/>
    </location>
</feature>
<proteinExistence type="predicted"/>
<gene>
    <name evidence="3" type="ORF">SAMN05661093_02592</name>
</gene>
<keyword evidence="2" id="KW-0812">Transmembrane</keyword>
<evidence type="ECO:0000256" key="1">
    <source>
        <dbReference type="SAM" id="MobiDB-lite"/>
    </source>
</evidence>
<name>A0A1Y5XHQ1_KIBAR</name>
<keyword evidence="2" id="KW-1133">Transmembrane helix</keyword>